<dbReference type="Pfam" id="PF03445">
    <property type="entry name" value="DUF294"/>
    <property type="match status" value="1"/>
</dbReference>
<feature type="repeat" description="TPR" evidence="1">
    <location>
        <begin position="1011"/>
        <end position="1044"/>
    </location>
</feature>
<dbReference type="SUPFAM" id="SSF48452">
    <property type="entry name" value="TPR-like"/>
    <property type="match status" value="5"/>
</dbReference>
<name>A0A6P5A1Y7_BRABE</name>
<dbReference type="InterPro" id="IPR019734">
    <property type="entry name" value="TPR_rpt"/>
</dbReference>
<dbReference type="InterPro" id="IPR011990">
    <property type="entry name" value="TPR-like_helical_dom_sf"/>
</dbReference>
<feature type="repeat" description="TPR" evidence="1">
    <location>
        <begin position="1099"/>
        <end position="1132"/>
    </location>
</feature>
<feature type="repeat" description="TPR" evidence="1">
    <location>
        <begin position="1282"/>
        <end position="1315"/>
    </location>
</feature>
<dbReference type="RefSeq" id="XP_019643333.1">
    <property type="nucleotide sequence ID" value="XM_019787774.1"/>
</dbReference>
<dbReference type="Proteomes" id="UP000515135">
    <property type="component" value="Unplaced"/>
</dbReference>
<evidence type="ECO:0000256" key="1">
    <source>
        <dbReference type="PROSITE-ProRule" id="PRU00339"/>
    </source>
</evidence>
<feature type="domain" description="Protein-PII uridylyltransferase N-terminal" evidence="3">
    <location>
        <begin position="186"/>
        <end position="267"/>
    </location>
</feature>
<dbReference type="Pfam" id="PF13424">
    <property type="entry name" value="TPR_12"/>
    <property type="match status" value="4"/>
</dbReference>
<dbReference type="PANTHER" id="PTHR19959:SF119">
    <property type="entry name" value="FUNGAL LIPASE-LIKE DOMAIN-CONTAINING PROTEIN"/>
    <property type="match status" value="1"/>
</dbReference>
<feature type="region of interest" description="Disordered" evidence="2">
    <location>
        <begin position="1340"/>
        <end position="1377"/>
    </location>
</feature>
<accession>A0A6P5A1Y7</accession>
<reference evidence="5" key="1">
    <citation type="submission" date="2025-08" db="UniProtKB">
        <authorList>
            <consortium name="RefSeq"/>
        </authorList>
    </citation>
    <scope>IDENTIFICATION</scope>
    <source>
        <tissue evidence="5">Gonad</tissue>
    </source>
</reference>
<feature type="repeat" description="TPR" evidence="1">
    <location>
        <begin position="967"/>
        <end position="1000"/>
    </location>
</feature>
<gene>
    <name evidence="5" type="primary">LOC109484494</name>
</gene>
<dbReference type="InterPro" id="IPR005105">
    <property type="entry name" value="GlnD_Uridyltrans_N"/>
</dbReference>
<feature type="repeat" description="TPR" evidence="1">
    <location>
        <begin position="872"/>
        <end position="905"/>
    </location>
</feature>
<dbReference type="Gene3D" id="1.25.40.10">
    <property type="entry name" value="Tetratricopeptide repeat domain"/>
    <property type="match status" value="5"/>
</dbReference>
<evidence type="ECO:0000313" key="5">
    <source>
        <dbReference type="RefSeq" id="XP_019643333.1"/>
    </source>
</evidence>
<dbReference type="KEGG" id="bbel:109484494"/>
<dbReference type="GO" id="GO:0008773">
    <property type="term" value="F:[protein-PII] uridylyltransferase activity"/>
    <property type="evidence" value="ECO:0007669"/>
    <property type="project" value="InterPro"/>
</dbReference>
<dbReference type="SMART" id="SM00028">
    <property type="entry name" value="TPR"/>
    <property type="match status" value="14"/>
</dbReference>
<dbReference type="PANTHER" id="PTHR19959">
    <property type="entry name" value="KINESIN LIGHT CHAIN"/>
    <property type="match status" value="1"/>
</dbReference>
<feature type="region of interest" description="Disordered" evidence="2">
    <location>
        <begin position="1"/>
        <end position="23"/>
    </location>
</feature>
<sequence length="1377" mass="154708">MVALRKSKEDLSKSHKPRADQSKANRLYAELLLEGNSALQNEDLDGAEEHFASALKHVHDPDSPRLQEEEECLRKLGTVYVRRGEQTKDGQDFAKATALYNAALARNGGKQLLIDSIKEAERLFLYHTVGIDCKPAPYETDIQHKNRLEEYRTEVKVRLDTIHKEHNPYRYEEDDPLVKEVEKKRAESVRDLLKDISEQRKDLIKDLVEECIETIGRPPCRYAMVGLGSQATELVTPYSDLEFAILIEEDKDTQKNKEYFLNLTCYLYLKIINLGETILPAVAIKSLNDFHSEDPADSWFYDSVTPRGFAFDGAMPWASKTPFGREKTRTKPAVSLIQTPAGMAEFQRHDIALAHGYHLSSILRYVSYLTGDQTLVDDYMARVIQELNTLDKNGEAPVAGELAWFSIHQTPLEHKDMEPTDRLLDVKKKIYRFQTVAVMNLGLLGGVYATSVWDTIEEMEDAGVVTKENAHHLLVLVSISGELRLRTYLELGGQKENFSGLLGVQKQQDHSGDTQQEEGGEALLKSVFHVPDQKMLLRYHYTAIPLKTYFLNGLKIGCSAEFIATLPERRAFYDASPRVKAAICIKLLQFTEVLSHTEEALKALEDGKDAGPWIYGPTRSLDLKASLLGQRAESYSRLGDHRKAISCWEEQLKIQQQLHRPGSSHEEMFITYSHIAMACAELFIAGHSVYLEKLVTCAKQMNLLLNKDIDAEHANPDHELKTTLLSTHYSMLNKIELMVGNPTVQPTIDLVTANNLVSNGEEALVLNIANIFNRGSSFPLHIAKSRQALVRLCTMVQCDYTKAITYTNEWLKMMKIAYGQDTAHPDIVAALTDAGDSLCGRDDHVIAVRFYEEALEMNTVVYRTGTPHPDTANILTKLGSACRKAGEYTESVGYYERALEMKKTMHGQDAAHPSIAATLRHLATVYGDLGDHTKAIQLNEEALNMLKVIEGGNKPPGGDGVSHPDIANVLHDLAYLWSNVGDNEKALDFYEQELKMNQELYGQTTPHYDTAKALENMGTCLEKSGDNFKAISVYEQALSMLEEVLEKSKEHPDMAWLLSNLGSACRKAGGYKKSLRYYDRTLEVYKTIHGQDAVHPSIAESLSHLATGYKYLGNYTKAVQLYEEALNMFKVIHGGNEEHGGHEPRHPEIACVLNNLGFLWLTVGDNEKARAFFEQSLKMFQEFYGPTTPNHITAISLGNMGGVLQKLGDYLKAISFYEEALTMLEEVFGKNTELPHIACLLGGLGSAWSKTGEYTKSLQYCERAMGMIENLHGQDAAYPIIAETLRNIATVYEDFGDHTKAIQLYQDALDRVQTVQGENKTHPDILKLLKNLETVYTKAGDQERASSYRDQARALEKATKEEETPHLEDTESTDHKE</sequence>
<dbReference type="GeneID" id="109484494"/>
<dbReference type="PROSITE" id="PS50005">
    <property type="entry name" value="TPR"/>
    <property type="match status" value="6"/>
</dbReference>
<proteinExistence type="predicted"/>
<keyword evidence="1" id="KW-0802">TPR repeat</keyword>
<dbReference type="OrthoDB" id="5986190at2759"/>
<dbReference type="Pfam" id="PF13374">
    <property type="entry name" value="TPR_10"/>
    <property type="match status" value="1"/>
</dbReference>
<evidence type="ECO:0000256" key="2">
    <source>
        <dbReference type="SAM" id="MobiDB-lite"/>
    </source>
</evidence>
<evidence type="ECO:0000259" key="3">
    <source>
        <dbReference type="Pfam" id="PF03445"/>
    </source>
</evidence>
<organism evidence="4 5">
    <name type="scientific">Branchiostoma belcheri</name>
    <name type="common">Amphioxus</name>
    <dbReference type="NCBI Taxonomy" id="7741"/>
    <lineage>
        <taxon>Eukaryota</taxon>
        <taxon>Metazoa</taxon>
        <taxon>Chordata</taxon>
        <taxon>Cephalochordata</taxon>
        <taxon>Leptocardii</taxon>
        <taxon>Amphioxiformes</taxon>
        <taxon>Branchiostomatidae</taxon>
        <taxon>Branchiostoma</taxon>
    </lineage>
</organism>
<protein>
    <submittedName>
        <fullName evidence="5">Uncharacterized protein LOC109484494</fullName>
    </submittedName>
</protein>
<feature type="repeat" description="TPR" evidence="1">
    <location>
        <begin position="1194"/>
        <end position="1227"/>
    </location>
</feature>
<keyword evidence="4" id="KW-1185">Reference proteome</keyword>
<evidence type="ECO:0000313" key="4">
    <source>
        <dbReference type="Proteomes" id="UP000515135"/>
    </source>
</evidence>